<proteinExistence type="predicted"/>
<name>A0ABT6Z1E6_9BACT</name>
<reference evidence="1 2" key="1">
    <citation type="submission" date="2023-05" db="EMBL/GenBank/DDBJ databases">
        <title>Novel species of genus Flectobacillus isolated from stream in China.</title>
        <authorList>
            <person name="Lu H."/>
        </authorList>
    </citation>
    <scope>NUCLEOTIDE SEQUENCE [LARGE SCALE GENOMIC DNA]</scope>
    <source>
        <strain evidence="1 2">LFS242W</strain>
    </source>
</reference>
<dbReference type="RefSeq" id="WP_283381734.1">
    <property type="nucleotide sequence ID" value="NZ_JASHIE010000006.1"/>
</dbReference>
<keyword evidence="2" id="KW-1185">Reference proteome</keyword>
<dbReference type="Proteomes" id="UP001225761">
    <property type="component" value="Unassembled WGS sequence"/>
</dbReference>
<comment type="caution">
    <text evidence="1">The sequence shown here is derived from an EMBL/GenBank/DDBJ whole genome shotgun (WGS) entry which is preliminary data.</text>
</comment>
<dbReference type="EMBL" id="JASHIE010000006">
    <property type="protein sequence ID" value="MDI9874966.1"/>
    <property type="molecule type" value="Genomic_DNA"/>
</dbReference>
<sequence>MDKRLYQAGIIAIPLQTTSNEVKPFPNFLVIENQFGKIKTMSPNLQTGQLEKTNCVNSIYKLVFREILTESSLFQEEFSEKIFINLENLALPIHLLPSLASYQDLKENLALINTALSHFQFRGSLAELILSVDENILDKIIAQESIEANAQ</sequence>
<protein>
    <submittedName>
        <fullName evidence="1">Uncharacterized protein</fullName>
    </submittedName>
</protein>
<organism evidence="1 2">
    <name type="scientific">Flectobacillus rivi</name>
    <dbReference type="NCBI Taxonomy" id="2984209"/>
    <lineage>
        <taxon>Bacteria</taxon>
        <taxon>Pseudomonadati</taxon>
        <taxon>Bacteroidota</taxon>
        <taxon>Cytophagia</taxon>
        <taxon>Cytophagales</taxon>
        <taxon>Flectobacillaceae</taxon>
        <taxon>Flectobacillus</taxon>
    </lineage>
</organism>
<gene>
    <name evidence="1" type="ORF">QM481_10550</name>
</gene>
<evidence type="ECO:0000313" key="1">
    <source>
        <dbReference type="EMBL" id="MDI9874966.1"/>
    </source>
</evidence>
<evidence type="ECO:0000313" key="2">
    <source>
        <dbReference type="Proteomes" id="UP001225761"/>
    </source>
</evidence>
<accession>A0ABT6Z1E6</accession>